<proteinExistence type="predicted"/>
<name>A0AAP8KUR8_BACMY</name>
<comment type="caution">
    <text evidence="1">The sequence shown here is derived from an EMBL/GenBank/DDBJ whole genome shotgun (WGS) entry which is preliminary data.</text>
</comment>
<accession>A0AAP8KUR8</accession>
<organism evidence="1 2">
    <name type="scientific">Bacillus mycoides</name>
    <dbReference type="NCBI Taxonomy" id="1405"/>
    <lineage>
        <taxon>Bacteria</taxon>
        <taxon>Bacillati</taxon>
        <taxon>Bacillota</taxon>
        <taxon>Bacilli</taxon>
        <taxon>Bacillales</taxon>
        <taxon>Bacillaceae</taxon>
        <taxon>Bacillus</taxon>
        <taxon>Bacillus cereus group</taxon>
    </lineage>
</organism>
<reference evidence="1 2" key="1">
    <citation type="submission" date="2016-10" db="EMBL/GenBank/DDBJ databases">
        <title>Genome Sequence of Bacillus weihenstephanensis GM6LP.</title>
        <authorList>
            <person name="Poehlein A."/>
            <person name="Wemheuer F."/>
            <person name="Hollensteiner J."/>
            <person name="Wemheuer B."/>
        </authorList>
    </citation>
    <scope>NUCLEOTIDE SEQUENCE [LARGE SCALE GENOMIC DNA]</scope>
    <source>
        <strain evidence="1 2">GM6LP</strain>
    </source>
</reference>
<evidence type="ECO:0000313" key="2">
    <source>
        <dbReference type="Proteomes" id="UP000236165"/>
    </source>
</evidence>
<gene>
    <name evidence="1" type="ORF">BACWE_26840</name>
</gene>
<sequence length="30" mass="3501">MDSKTSKILGILDDYEEREILVMIEAEEMV</sequence>
<protein>
    <submittedName>
        <fullName evidence="1">Uncharacterized protein</fullName>
    </submittedName>
</protein>
<dbReference type="AlphaFoldDB" id="A0AAP8KUR8"/>
<evidence type="ECO:0000313" key="1">
    <source>
        <dbReference type="EMBL" id="PJN70504.1"/>
    </source>
</evidence>
<dbReference type="Proteomes" id="UP000236165">
    <property type="component" value="Unassembled WGS sequence"/>
</dbReference>
<dbReference type="EMBL" id="MKZQ01000031">
    <property type="protein sequence ID" value="PJN70504.1"/>
    <property type="molecule type" value="Genomic_DNA"/>
</dbReference>